<dbReference type="EMBL" id="PKHE01000016">
    <property type="protein sequence ID" value="PKY88183.1"/>
    <property type="molecule type" value="Genomic_DNA"/>
</dbReference>
<reference evidence="7 8" key="1">
    <citation type="submission" date="2017-12" db="EMBL/GenBank/DDBJ databases">
        <title>Phylogenetic diversity of female urinary microbiome.</title>
        <authorList>
            <person name="Thomas-White K."/>
            <person name="Wolfe A.J."/>
        </authorList>
    </citation>
    <scope>NUCLEOTIDE SEQUENCE [LARGE SCALE GENOMIC DNA]</scope>
    <source>
        <strain evidence="7 8">UMB0898</strain>
    </source>
</reference>
<feature type="transmembrane region" description="Helical" evidence="6">
    <location>
        <begin position="88"/>
        <end position="111"/>
    </location>
</feature>
<evidence type="ECO:0000313" key="8">
    <source>
        <dbReference type="Proteomes" id="UP000234384"/>
    </source>
</evidence>
<evidence type="ECO:0000313" key="7">
    <source>
        <dbReference type="EMBL" id="PKY88183.1"/>
    </source>
</evidence>
<feature type="transmembrane region" description="Helical" evidence="6">
    <location>
        <begin position="160"/>
        <end position="177"/>
    </location>
</feature>
<keyword evidence="3 6" id="KW-0812">Transmembrane</keyword>
<feature type="transmembrane region" description="Helical" evidence="6">
    <location>
        <begin position="9"/>
        <end position="30"/>
    </location>
</feature>
<evidence type="ECO:0000256" key="5">
    <source>
        <dbReference type="ARBA" id="ARBA00023136"/>
    </source>
</evidence>
<protein>
    <submittedName>
        <fullName evidence="7">Branched-chain amino acid ABC transporter permease</fullName>
    </submittedName>
</protein>
<proteinExistence type="predicted"/>
<name>A0A2I1JXU9_9LACT</name>
<dbReference type="CDD" id="cd06581">
    <property type="entry name" value="TM_PBP1_LivM_like"/>
    <property type="match status" value="1"/>
</dbReference>
<dbReference type="GO" id="GO:0005886">
    <property type="term" value="C:plasma membrane"/>
    <property type="evidence" value="ECO:0007669"/>
    <property type="project" value="UniProtKB-SubCell"/>
</dbReference>
<evidence type="ECO:0000256" key="1">
    <source>
        <dbReference type="ARBA" id="ARBA00004651"/>
    </source>
</evidence>
<organism evidence="7 8">
    <name type="scientific">Falseniella ignava</name>
    <dbReference type="NCBI Taxonomy" id="137730"/>
    <lineage>
        <taxon>Bacteria</taxon>
        <taxon>Bacillati</taxon>
        <taxon>Bacillota</taxon>
        <taxon>Bacilli</taxon>
        <taxon>Lactobacillales</taxon>
        <taxon>Aerococcaceae</taxon>
        <taxon>Falseniella</taxon>
    </lineage>
</organism>
<evidence type="ECO:0000256" key="4">
    <source>
        <dbReference type="ARBA" id="ARBA00022989"/>
    </source>
</evidence>
<dbReference type="InterPro" id="IPR001851">
    <property type="entry name" value="ABC_transp_permease"/>
</dbReference>
<dbReference type="Pfam" id="PF02653">
    <property type="entry name" value="BPD_transp_2"/>
    <property type="match status" value="1"/>
</dbReference>
<feature type="transmembrane region" description="Helical" evidence="6">
    <location>
        <begin position="241"/>
        <end position="268"/>
    </location>
</feature>
<keyword evidence="2" id="KW-1003">Cell membrane</keyword>
<dbReference type="InterPro" id="IPR043428">
    <property type="entry name" value="LivM-like"/>
</dbReference>
<feature type="transmembrane region" description="Helical" evidence="6">
    <location>
        <begin position="280"/>
        <end position="299"/>
    </location>
</feature>
<comment type="caution">
    <text evidence="7">The sequence shown here is derived from an EMBL/GenBank/DDBJ whole genome shotgun (WGS) entry which is preliminary data.</text>
</comment>
<dbReference type="RefSeq" id="WP_101954515.1">
    <property type="nucleotide sequence ID" value="NZ_PKHE01000016.1"/>
</dbReference>
<evidence type="ECO:0000256" key="6">
    <source>
        <dbReference type="SAM" id="Phobius"/>
    </source>
</evidence>
<keyword evidence="4 6" id="KW-1133">Transmembrane helix</keyword>
<comment type="subcellular location">
    <subcellularLocation>
        <location evidence="1">Cell membrane</location>
        <topology evidence="1">Multi-pass membrane protein</topology>
    </subcellularLocation>
</comment>
<keyword evidence="5 6" id="KW-0472">Membrane</keyword>
<evidence type="ECO:0000256" key="2">
    <source>
        <dbReference type="ARBA" id="ARBA00022475"/>
    </source>
</evidence>
<evidence type="ECO:0000256" key="3">
    <source>
        <dbReference type="ARBA" id="ARBA00022692"/>
    </source>
</evidence>
<feature type="transmembrane region" description="Helical" evidence="6">
    <location>
        <begin position="50"/>
        <end position="76"/>
    </location>
</feature>
<feature type="transmembrane region" description="Helical" evidence="6">
    <location>
        <begin position="206"/>
        <end position="229"/>
    </location>
</feature>
<accession>A0A2I1JXU9</accession>
<dbReference type="GO" id="GO:0015658">
    <property type="term" value="F:branched-chain amino acid transmembrane transporter activity"/>
    <property type="evidence" value="ECO:0007669"/>
    <property type="project" value="InterPro"/>
</dbReference>
<dbReference type="PANTHER" id="PTHR30482:SF10">
    <property type="entry name" value="HIGH-AFFINITY BRANCHED-CHAIN AMINO ACID TRANSPORT PROTEIN BRAE"/>
    <property type="match status" value="1"/>
</dbReference>
<dbReference type="PANTHER" id="PTHR30482">
    <property type="entry name" value="HIGH-AFFINITY BRANCHED-CHAIN AMINO ACID TRANSPORT SYSTEM PERMEASE"/>
    <property type="match status" value="1"/>
</dbReference>
<dbReference type="OrthoDB" id="9789927at2"/>
<dbReference type="AlphaFoldDB" id="A0A2I1JXU9"/>
<dbReference type="Proteomes" id="UP000234384">
    <property type="component" value="Unassembled WGS sequence"/>
</dbReference>
<gene>
    <name evidence="7" type="ORF">CYJ57_06105</name>
</gene>
<sequence length="327" mass="35368">MQRLHRKNLYWMALITLIYGVLTALIHWNIITPFYQNTLMTIMFNMIYALGLNLVLGVAGQFTLGHAGFIALGAYSTAVMSRMVDNPYLALALGMLIGVLLAVVVALVVGIPTLRLKGDYLAIATLGVGEIIRVCINNWRSVTNGPAGIAGITNVTSWQLTYALLVLTTILILNYAYSSIGRATRAIAQDDIAAEAMGIRLTRYKVAAFVLAAATAAVGGALQATYIGVVTPNDFTFNRSIDILIIVVFGGIGSFTGTIIAAVVLGILNLVLQDYGQLRMVIYGVALIVIMIFRPGGLLGTHEWRLASWIERWFKPTDSNQATKEVA</sequence>